<dbReference type="RefSeq" id="WP_198618844.1">
    <property type="nucleotide sequence ID" value="NZ_JABANU010000134.1"/>
</dbReference>
<dbReference type="Proteomes" id="UP000751852">
    <property type="component" value="Unassembled WGS sequence"/>
</dbReference>
<dbReference type="EMBL" id="JABANU010000134">
    <property type="protein sequence ID" value="MBI5976104.1"/>
    <property type="molecule type" value="Genomic_DNA"/>
</dbReference>
<dbReference type="PANTHER" id="PTHR33498:SF1">
    <property type="entry name" value="TRANSPOSASE FOR INSERTION SEQUENCE ELEMENT IS1557"/>
    <property type="match status" value="1"/>
</dbReference>
<keyword evidence="3" id="KW-1185">Reference proteome</keyword>
<comment type="caution">
    <text evidence="2">The sequence shown here is derived from an EMBL/GenBank/DDBJ whole genome shotgun (WGS) entry which is preliminary data.</text>
</comment>
<dbReference type="Pfam" id="PF01610">
    <property type="entry name" value="DDE_Tnp_ISL3"/>
    <property type="match status" value="1"/>
</dbReference>
<organism evidence="2 3">
    <name type="scientific">Staphylococcus canis</name>
    <dbReference type="NCBI Taxonomy" id="2724942"/>
    <lineage>
        <taxon>Bacteria</taxon>
        <taxon>Bacillati</taxon>
        <taxon>Bacillota</taxon>
        <taxon>Bacilli</taxon>
        <taxon>Bacillales</taxon>
        <taxon>Staphylococcaceae</taxon>
        <taxon>Staphylococcus</taxon>
    </lineage>
</organism>
<feature type="domain" description="Transposase IS204/IS1001/IS1096/IS1165 DDE" evidence="1">
    <location>
        <begin position="1"/>
        <end position="62"/>
    </location>
</feature>
<dbReference type="InterPro" id="IPR002560">
    <property type="entry name" value="Transposase_DDE"/>
</dbReference>
<dbReference type="PANTHER" id="PTHR33498">
    <property type="entry name" value="TRANSPOSASE FOR INSERTION SEQUENCE ELEMENT IS1557"/>
    <property type="match status" value="1"/>
</dbReference>
<evidence type="ECO:0000313" key="3">
    <source>
        <dbReference type="Proteomes" id="UP000751852"/>
    </source>
</evidence>
<dbReference type="InterPro" id="IPR047951">
    <property type="entry name" value="Transpos_ISL3"/>
</dbReference>
<feature type="non-terminal residue" evidence="2">
    <location>
        <position position="1"/>
    </location>
</feature>
<feature type="non-terminal residue" evidence="2">
    <location>
        <position position="71"/>
    </location>
</feature>
<evidence type="ECO:0000259" key="1">
    <source>
        <dbReference type="Pfam" id="PF01610"/>
    </source>
</evidence>
<evidence type="ECO:0000313" key="2">
    <source>
        <dbReference type="EMBL" id="MBI5976104.1"/>
    </source>
</evidence>
<gene>
    <name evidence="2" type="ORF">HHH54_11240</name>
</gene>
<name>A0ABS0TBJ1_9STAP</name>
<sequence length="71" mass="8742">NAKIIIDRFHIIQSLNRALNMARVSVMHTFKNIDRPLYNKFKRFWKLYLKPIEDLEAFEYRKVPLFKSWKT</sequence>
<accession>A0ABS0TBJ1</accession>
<protein>
    <submittedName>
        <fullName evidence="2">Transposase</fullName>
    </submittedName>
</protein>
<proteinExistence type="predicted"/>
<reference evidence="2 3" key="1">
    <citation type="submission" date="2020-04" db="EMBL/GenBank/DDBJ databases">
        <title>Staphylococcus species from domestic dog.</title>
        <authorList>
            <person name="Paterson G.K."/>
        </authorList>
    </citation>
    <scope>NUCLEOTIDE SEQUENCE [LARGE SCALE GENOMIC DNA]</scope>
    <source>
        <strain evidence="2 3">H16/1A</strain>
    </source>
</reference>